<evidence type="ECO:0000313" key="1">
    <source>
        <dbReference type="EMBL" id="PKI38413.1"/>
    </source>
</evidence>
<keyword evidence="2" id="KW-1185">Reference proteome</keyword>
<dbReference type="Proteomes" id="UP000233551">
    <property type="component" value="Unassembled WGS sequence"/>
</dbReference>
<protein>
    <submittedName>
        <fullName evidence="1">Uncharacterized protein</fullName>
    </submittedName>
</protein>
<accession>A0A2I0I3J5</accession>
<gene>
    <name evidence="1" type="ORF">CRG98_041193</name>
</gene>
<evidence type="ECO:0000313" key="2">
    <source>
        <dbReference type="Proteomes" id="UP000233551"/>
    </source>
</evidence>
<name>A0A2I0I3J5_PUNGR</name>
<comment type="caution">
    <text evidence="1">The sequence shown here is derived from an EMBL/GenBank/DDBJ whole genome shotgun (WGS) entry which is preliminary data.</text>
</comment>
<dbReference type="EMBL" id="PGOL01004106">
    <property type="protein sequence ID" value="PKI38413.1"/>
    <property type="molecule type" value="Genomic_DNA"/>
</dbReference>
<dbReference type="AlphaFoldDB" id="A0A2I0I3J5"/>
<organism evidence="1 2">
    <name type="scientific">Punica granatum</name>
    <name type="common">Pomegranate</name>
    <dbReference type="NCBI Taxonomy" id="22663"/>
    <lineage>
        <taxon>Eukaryota</taxon>
        <taxon>Viridiplantae</taxon>
        <taxon>Streptophyta</taxon>
        <taxon>Embryophyta</taxon>
        <taxon>Tracheophyta</taxon>
        <taxon>Spermatophyta</taxon>
        <taxon>Magnoliopsida</taxon>
        <taxon>eudicotyledons</taxon>
        <taxon>Gunneridae</taxon>
        <taxon>Pentapetalae</taxon>
        <taxon>rosids</taxon>
        <taxon>malvids</taxon>
        <taxon>Myrtales</taxon>
        <taxon>Lythraceae</taxon>
        <taxon>Punica</taxon>
    </lineage>
</organism>
<proteinExistence type="predicted"/>
<sequence length="61" mass="6818">MSLVRAQRHASFRALASAAHLRGPHRENLPSGSCLLYPYTIRMELEVDISSPSIFTSFKSL</sequence>
<reference evidence="1 2" key="1">
    <citation type="submission" date="2017-11" db="EMBL/GenBank/DDBJ databases">
        <title>De-novo sequencing of pomegranate (Punica granatum L.) genome.</title>
        <authorList>
            <person name="Akparov Z."/>
            <person name="Amiraslanov A."/>
            <person name="Hajiyeva S."/>
            <person name="Abbasov M."/>
            <person name="Kaur K."/>
            <person name="Hamwieh A."/>
            <person name="Solovyev V."/>
            <person name="Salamov A."/>
            <person name="Braich B."/>
            <person name="Kosarev P."/>
            <person name="Mahmoud A."/>
            <person name="Hajiyev E."/>
            <person name="Babayeva S."/>
            <person name="Izzatullayeva V."/>
            <person name="Mammadov A."/>
            <person name="Mammadov A."/>
            <person name="Sharifova S."/>
            <person name="Ojaghi J."/>
            <person name="Eynullazada K."/>
            <person name="Bayramov B."/>
            <person name="Abdulazimova A."/>
            <person name="Shahmuradov I."/>
        </authorList>
    </citation>
    <scope>NUCLEOTIDE SEQUENCE [LARGE SCALE GENOMIC DNA]</scope>
    <source>
        <strain evidence="2">cv. AG2017</strain>
        <tissue evidence="1">Leaf</tissue>
    </source>
</reference>